<comment type="caution">
    <text evidence="2">The sequence shown here is derived from an EMBL/GenBank/DDBJ whole genome shotgun (WGS) entry which is preliminary data.</text>
</comment>
<gene>
    <name evidence="2" type="ORF">J3492_01085</name>
</gene>
<evidence type="ECO:0000256" key="1">
    <source>
        <dbReference type="SAM" id="MobiDB-lite"/>
    </source>
</evidence>
<reference evidence="2 3" key="1">
    <citation type="submission" date="2021-03" db="EMBL/GenBank/DDBJ databases">
        <authorList>
            <person name="Shang D.-D."/>
            <person name="Du Z.-J."/>
            <person name="Chen G.-J."/>
        </authorList>
    </citation>
    <scope>NUCLEOTIDE SEQUENCE [LARGE SCALE GENOMIC DNA]</scope>
    <source>
        <strain evidence="2 3">F1192</strain>
    </source>
</reference>
<protein>
    <submittedName>
        <fullName evidence="2">Uncharacterized protein</fullName>
    </submittedName>
</protein>
<evidence type="ECO:0000313" key="3">
    <source>
        <dbReference type="Proteomes" id="UP000664554"/>
    </source>
</evidence>
<dbReference type="RefSeq" id="WP_207988822.1">
    <property type="nucleotide sequence ID" value="NZ_JAGBKM010000001.1"/>
</dbReference>
<feature type="compositionally biased region" description="Basic and acidic residues" evidence="1">
    <location>
        <begin position="70"/>
        <end position="83"/>
    </location>
</feature>
<keyword evidence="3" id="KW-1185">Reference proteome</keyword>
<feature type="compositionally biased region" description="Basic and acidic residues" evidence="1">
    <location>
        <begin position="1"/>
        <end position="15"/>
    </location>
</feature>
<proteinExistence type="predicted"/>
<dbReference type="Proteomes" id="UP000664554">
    <property type="component" value="Unassembled WGS sequence"/>
</dbReference>
<organism evidence="2 3">
    <name type="scientific">Psychrobacter coccoides</name>
    <dbReference type="NCBI Taxonomy" id="2818440"/>
    <lineage>
        <taxon>Bacteria</taxon>
        <taxon>Pseudomonadati</taxon>
        <taxon>Pseudomonadota</taxon>
        <taxon>Gammaproteobacteria</taxon>
        <taxon>Moraxellales</taxon>
        <taxon>Moraxellaceae</taxon>
        <taxon>Psychrobacter</taxon>
    </lineage>
</organism>
<name>A0ABS3NK75_9GAMM</name>
<sequence length="83" mass="9253">MTDNKHIDNEEKVLVDDPAASRPLNPEDSYAGRKYEPEIDGPQQASQETDEIYVDPRKEENLPAGGKNVADLDARKLGKTDNE</sequence>
<accession>A0ABS3NK75</accession>
<feature type="region of interest" description="Disordered" evidence="1">
    <location>
        <begin position="1"/>
        <end position="83"/>
    </location>
</feature>
<dbReference type="EMBL" id="JAGBKM010000001">
    <property type="protein sequence ID" value="MBO1529809.1"/>
    <property type="molecule type" value="Genomic_DNA"/>
</dbReference>
<evidence type="ECO:0000313" key="2">
    <source>
        <dbReference type="EMBL" id="MBO1529809.1"/>
    </source>
</evidence>